<dbReference type="Pfam" id="PF11142">
    <property type="entry name" value="DUF2917"/>
    <property type="match status" value="1"/>
</dbReference>
<protein>
    <recommendedName>
        <fullName evidence="3">DUF2917 domain-containing protein</fullName>
    </recommendedName>
</protein>
<dbReference type="RefSeq" id="WP_184857187.1">
    <property type="nucleotide sequence ID" value="NZ_JACHLK010000004.1"/>
</dbReference>
<accession>A0A7X0PD73</accession>
<gene>
    <name evidence="1" type="ORF">HNP48_002439</name>
</gene>
<comment type="caution">
    <text evidence="1">The sequence shown here is derived from an EMBL/GenBank/DDBJ whole genome shotgun (WGS) entry which is preliminary data.</text>
</comment>
<dbReference type="Proteomes" id="UP000575083">
    <property type="component" value="Unassembled WGS sequence"/>
</dbReference>
<proteinExistence type="predicted"/>
<keyword evidence="2" id="KW-1185">Reference proteome</keyword>
<dbReference type="InterPro" id="IPR021317">
    <property type="entry name" value="DUF2917"/>
</dbReference>
<evidence type="ECO:0000313" key="2">
    <source>
        <dbReference type="Proteomes" id="UP000575083"/>
    </source>
</evidence>
<name>A0A7X0PD73_9BURK</name>
<sequence length="131" mass="13889">MTASNVLQLQASSVFGRIAAKDTINTLKPGQAVSLTPRKAMALRVAEGQAWVTLDDGPHGASRDSAGDVFLQAGQTLWVAAGQHAVVETLGNQRLQYRWAAQPSRSAPAWWQRASLGMTAVPMVDEAACCA</sequence>
<organism evidence="1 2">
    <name type="scientific">Acidovorax soli</name>
    <dbReference type="NCBI Taxonomy" id="592050"/>
    <lineage>
        <taxon>Bacteria</taxon>
        <taxon>Pseudomonadati</taxon>
        <taxon>Pseudomonadota</taxon>
        <taxon>Betaproteobacteria</taxon>
        <taxon>Burkholderiales</taxon>
        <taxon>Comamonadaceae</taxon>
        <taxon>Acidovorax</taxon>
    </lineage>
</organism>
<reference evidence="1 2" key="1">
    <citation type="submission" date="2020-08" db="EMBL/GenBank/DDBJ databases">
        <title>Functional genomics of gut bacteria from endangered species of beetles.</title>
        <authorList>
            <person name="Carlos-Shanley C."/>
        </authorList>
    </citation>
    <scope>NUCLEOTIDE SEQUENCE [LARGE SCALE GENOMIC DNA]</scope>
    <source>
        <strain evidence="1 2">S00198</strain>
    </source>
</reference>
<evidence type="ECO:0000313" key="1">
    <source>
        <dbReference type="EMBL" id="MBB6559767.1"/>
    </source>
</evidence>
<evidence type="ECO:0008006" key="3">
    <source>
        <dbReference type="Google" id="ProtNLM"/>
    </source>
</evidence>
<dbReference type="EMBL" id="JACHLK010000004">
    <property type="protein sequence ID" value="MBB6559767.1"/>
    <property type="molecule type" value="Genomic_DNA"/>
</dbReference>
<dbReference type="AlphaFoldDB" id="A0A7X0PD73"/>